<feature type="domain" description="GGDEF" evidence="3">
    <location>
        <begin position="327"/>
        <end position="454"/>
    </location>
</feature>
<keyword evidence="5" id="KW-1185">Reference proteome</keyword>
<evidence type="ECO:0000256" key="1">
    <source>
        <dbReference type="ARBA" id="ARBA00022741"/>
    </source>
</evidence>
<dbReference type="InterPro" id="IPR054767">
    <property type="entry name" value="Cas10-Cmr2_palm2"/>
</dbReference>
<sequence>MALRKFHFALGPVQSFVSQSRRTRDLWAGSFIISHLTAQAMANVIQQGGRIEFPAISNQSGRVTDVLVAAAINGTPPAHFLGTIPNRFVAEVPEAFDPAQPVQAVSREWQNIARHVWDASIAPYAHYGNQTQQIWARQVDTFWEMTWALGDDMDLLDRRKNWRTHTWLPEEGVKCVMMPQFQEISGQWASQKRQAFWHAVKAGLASDLDLKDDEHLCAIALIKRLYPVVAEKYGWTGVPATYPSTIELAVSSWRERQRRENPKWYQAYIHLARHAKFKDMSEGRHDVDPALFYKGTLTNRELWAPEMEELRRQMQQALDAMPSRPTPYYAVLLMDGDHLGSLLQSQGGARVSEALAQFTHEVPPIIKAASGTLVYAGGDDVLALLPRENVLQAAFSLRQSYQKAMHQLGGTISGTALFAHMHAPLTTLIPTAHKILDQTAKDGNGRDSLALAIWNSGGLDVSWVSKWDPLIADMPLQRLSQYLGDTVSSQFLFKVQELERRLGNALPLEDWVPLLMSELRKSFDDEGVPSLAALQDIIHALITLSQGRNEITQNLGLSSALKVLRFIAKDQEVIV</sequence>
<dbReference type="InterPro" id="IPR000160">
    <property type="entry name" value="GGDEF_dom"/>
</dbReference>
<protein>
    <submittedName>
        <fullName evidence="4">Type III-B CRISPR-associated protein Cas10/Cmr2</fullName>
    </submittedName>
</protein>
<gene>
    <name evidence="4" type="ORF">BXT84_10645</name>
</gene>
<dbReference type="InterPro" id="IPR038242">
    <property type="entry name" value="Cmr2_N"/>
</dbReference>
<dbReference type="EMBL" id="CP019454">
    <property type="protein sequence ID" value="AUW94340.1"/>
    <property type="molecule type" value="Genomic_DNA"/>
</dbReference>
<reference evidence="4 5" key="1">
    <citation type="journal article" date="2019" name="Sci. Rep.">
        <title>Sulfobacillus thermotolerans: new insights into resistance and metabolic capacities of acidophilic chemolithotrophs.</title>
        <authorList>
            <person name="Panyushkina A.E."/>
            <person name="Babenko V.V."/>
            <person name="Nikitina A.S."/>
            <person name="Selezneva O.V."/>
            <person name="Tsaplina I.A."/>
            <person name="Letarova M.A."/>
            <person name="Kostryukova E.S."/>
            <person name="Letarov A.V."/>
        </authorList>
    </citation>
    <scope>NUCLEOTIDE SEQUENCE [LARGE SCALE GENOMIC DNA]</scope>
    <source>
        <strain evidence="4 5">Kr1</strain>
    </source>
</reference>
<evidence type="ECO:0000313" key="4">
    <source>
        <dbReference type="EMBL" id="AUW94340.1"/>
    </source>
</evidence>
<dbReference type="Pfam" id="PF12469">
    <property type="entry name" value="Cmr2_N"/>
    <property type="match status" value="1"/>
</dbReference>
<evidence type="ECO:0000313" key="5">
    <source>
        <dbReference type="Proteomes" id="UP000325292"/>
    </source>
</evidence>
<dbReference type="Gene3D" id="3.30.70.270">
    <property type="match status" value="1"/>
</dbReference>
<dbReference type="PROSITE" id="PS50887">
    <property type="entry name" value="GGDEF"/>
    <property type="match status" value="1"/>
</dbReference>
<name>A0ABM6RSR2_9FIRM</name>
<dbReference type="Gene3D" id="3.30.70.2220">
    <property type="entry name" value="CRISPR-Cas system, Cmr2 subunit, D1 domain, cysteine cluster"/>
    <property type="match status" value="1"/>
</dbReference>
<dbReference type="InterPro" id="IPR013407">
    <property type="entry name" value="CRISPR-assoc_prot_Cmr2"/>
</dbReference>
<evidence type="ECO:0000256" key="2">
    <source>
        <dbReference type="ARBA" id="ARBA00023118"/>
    </source>
</evidence>
<keyword evidence="1" id="KW-0547">Nucleotide-binding</keyword>
<dbReference type="InterPro" id="IPR024615">
    <property type="entry name" value="CRISPR-assoc_Cmr2_N"/>
</dbReference>
<dbReference type="Proteomes" id="UP000325292">
    <property type="component" value="Chromosome"/>
</dbReference>
<evidence type="ECO:0000259" key="3">
    <source>
        <dbReference type="PROSITE" id="PS50887"/>
    </source>
</evidence>
<proteinExistence type="predicted"/>
<dbReference type="NCBIfam" id="TIGR02577">
    <property type="entry name" value="cas_TM1794_Cmr2"/>
    <property type="match status" value="1"/>
</dbReference>
<dbReference type="InterPro" id="IPR043128">
    <property type="entry name" value="Rev_trsase/Diguanyl_cyclase"/>
</dbReference>
<dbReference type="Pfam" id="PF22335">
    <property type="entry name" value="Cas10-Cmr2_palm2"/>
    <property type="match status" value="1"/>
</dbReference>
<accession>A0ABM6RSR2</accession>
<organism evidence="4 5">
    <name type="scientific">Sulfobacillus thermotolerans</name>
    <dbReference type="NCBI Taxonomy" id="338644"/>
    <lineage>
        <taxon>Bacteria</taxon>
        <taxon>Bacillati</taxon>
        <taxon>Bacillota</taxon>
        <taxon>Clostridia</taxon>
        <taxon>Eubacteriales</taxon>
        <taxon>Clostridiales Family XVII. Incertae Sedis</taxon>
        <taxon>Sulfobacillus</taxon>
    </lineage>
</organism>
<keyword evidence="2" id="KW-0051">Antiviral defense</keyword>